<dbReference type="Pfam" id="PF06507">
    <property type="entry name" value="ARF_AD"/>
    <property type="match status" value="1"/>
</dbReference>
<keyword evidence="3 8" id="KW-0805">Transcription regulation</keyword>
<organism evidence="11 12">
    <name type="scientific">Saponaria officinalis</name>
    <name type="common">Common soapwort</name>
    <name type="synonym">Lychnis saponaria</name>
    <dbReference type="NCBI Taxonomy" id="3572"/>
    <lineage>
        <taxon>Eukaryota</taxon>
        <taxon>Viridiplantae</taxon>
        <taxon>Streptophyta</taxon>
        <taxon>Embryophyta</taxon>
        <taxon>Tracheophyta</taxon>
        <taxon>Spermatophyta</taxon>
        <taxon>Magnoliopsida</taxon>
        <taxon>eudicotyledons</taxon>
        <taxon>Gunneridae</taxon>
        <taxon>Pentapetalae</taxon>
        <taxon>Caryophyllales</taxon>
        <taxon>Caryophyllaceae</taxon>
        <taxon>Caryophylleae</taxon>
        <taxon>Saponaria</taxon>
    </lineage>
</organism>
<dbReference type="GO" id="GO:0005634">
    <property type="term" value="C:nucleus"/>
    <property type="evidence" value="ECO:0007669"/>
    <property type="project" value="UniProtKB-SubCell"/>
</dbReference>
<name>A0AAW1K4B4_SAPOF</name>
<evidence type="ECO:0000256" key="3">
    <source>
        <dbReference type="ARBA" id="ARBA00023015"/>
    </source>
</evidence>
<evidence type="ECO:0000256" key="5">
    <source>
        <dbReference type="ARBA" id="ARBA00023163"/>
    </source>
</evidence>
<gene>
    <name evidence="11" type="ORF">RND81_06G052500</name>
</gene>
<evidence type="ECO:0000256" key="4">
    <source>
        <dbReference type="ARBA" id="ARBA00023125"/>
    </source>
</evidence>
<comment type="caution">
    <text evidence="11">The sequence shown here is derived from an EMBL/GenBank/DDBJ whole genome shotgun (WGS) entry which is preliminary data.</text>
</comment>
<comment type="subcellular location">
    <subcellularLocation>
        <location evidence="1 8">Nucleus</location>
    </subcellularLocation>
</comment>
<evidence type="ECO:0000256" key="7">
    <source>
        <dbReference type="ARBA" id="ARBA00023294"/>
    </source>
</evidence>
<dbReference type="GO" id="GO:0006355">
    <property type="term" value="P:regulation of DNA-templated transcription"/>
    <property type="evidence" value="ECO:0007669"/>
    <property type="project" value="InterPro"/>
</dbReference>
<feature type="region of interest" description="Disordered" evidence="9">
    <location>
        <begin position="545"/>
        <end position="583"/>
    </location>
</feature>
<dbReference type="InterPro" id="IPR015300">
    <property type="entry name" value="DNA-bd_pseudobarrel_sf"/>
</dbReference>
<comment type="similarity">
    <text evidence="2 8">Belongs to the ARF family.</text>
</comment>
<keyword evidence="6 8" id="KW-0539">Nucleus</keyword>
<keyword evidence="5 8" id="KW-0804">Transcription</keyword>
<proteinExistence type="inferred from homology"/>
<dbReference type="InterPro" id="IPR010525">
    <property type="entry name" value="ARF_dom"/>
</dbReference>
<evidence type="ECO:0000313" key="12">
    <source>
        <dbReference type="Proteomes" id="UP001443914"/>
    </source>
</evidence>
<dbReference type="EMBL" id="JBDFQZ010000006">
    <property type="protein sequence ID" value="KAK9713805.1"/>
    <property type="molecule type" value="Genomic_DNA"/>
</dbReference>
<evidence type="ECO:0000256" key="1">
    <source>
        <dbReference type="ARBA" id="ARBA00004123"/>
    </source>
</evidence>
<accession>A0AAW1K4B4</accession>
<dbReference type="SMART" id="SM01019">
    <property type="entry name" value="B3"/>
    <property type="match status" value="1"/>
</dbReference>
<dbReference type="Pfam" id="PF02362">
    <property type="entry name" value="B3"/>
    <property type="match status" value="1"/>
</dbReference>
<evidence type="ECO:0000259" key="10">
    <source>
        <dbReference type="PROSITE" id="PS50863"/>
    </source>
</evidence>
<dbReference type="PROSITE" id="PS50863">
    <property type="entry name" value="B3"/>
    <property type="match status" value="1"/>
</dbReference>
<reference evidence="11" key="1">
    <citation type="submission" date="2024-03" db="EMBL/GenBank/DDBJ databases">
        <title>WGS assembly of Saponaria officinalis var. Norfolk2.</title>
        <authorList>
            <person name="Jenkins J."/>
            <person name="Shu S."/>
            <person name="Grimwood J."/>
            <person name="Barry K."/>
            <person name="Goodstein D."/>
            <person name="Schmutz J."/>
            <person name="Leebens-Mack J."/>
            <person name="Osbourn A."/>
        </authorList>
    </citation>
    <scope>NUCLEOTIDE SEQUENCE [LARGE SCALE GENOMIC DNA]</scope>
    <source>
        <strain evidence="11">JIC</strain>
    </source>
</reference>
<dbReference type="PANTHER" id="PTHR31384:SF94">
    <property type="entry name" value="AUXIN RESPONSE FACTOR 17"/>
    <property type="match status" value="1"/>
</dbReference>
<evidence type="ECO:0000256" key="6">
    <source>
        <dbReference type="ARBA" id="ARBA00023242"/>
    </source>
</evidence>
<dbReference type="SUPFAM" id="SSF101936">
    <property type="entry name" value="DNA-binding pseudobarrel domain"/>
    <property type="match status" value="1"/>
</dbReference>
<protein>
    <recommendedName>
        <fullName evidence="8">Auxin response factor</fullName>
    </recommendedName>
</protein>
<feature type="domain" description="TF-B3" evidence="10">
    <location>
        <begin position="134"/>
        <end position="237"/>
    </location>
</feature>
<sequence length="583" mass="63749">MHLISTEEREDMTAAEHGDGVCGGETIWKACAGSLVQIPAANTTAYYFPEGHVEQSPASIPATSLSTQVASNPSIPCRVLHALLLADKETDQVFAKFKLQPILESSSSSSSSNFAPEHSRTIIEVKEGDGVVSFAKVLTQSDANNGGGFSVPRFCADTVFPPLNYDGDTPGQDLVVKDIHGRTFDFHHVYRGTPRRHLLTTGWGKFVNIKKLVSGDTVVFSRNKLTHELFVGIRRVVKQSTPVNEVVYSCWGPPQGYIMNNSSAAKKKVAAEKVVEAVEKAAHGVAFEVEYYPRPGLPEFVVAKERVDRALGVYWTEGTRVKMSTETQDSSRVQSFQGTVVSAKVAESGAFQGSAWRMLEVKWDEHEILKNMNKVSPWQVEYISPTPSIHTTFPPTKRIKYSTNSGLYGGKHEVPSPLIGFSSMMGHLNPSFLNQNPFSAGMQGARHNQLLLPNIANIHIDDTRQIHPEHHDNTVSQRAEGVPIDLNVVKTQSTTTPSPDSRNSVHLCCPTGTKKSGATSFQLFGKTIHMEQPLNSADDINCTEYDDGGAKGAEETTDHTCADPSKNLHDKPSDPCQRPPVAE</sequence>
<evidence type="ECO:0000313" key="11">
    <source>
        <dbReference type="EMBL" id="KAK9713805.1"/>
    </source>
</evidence>
<dbReference type="AlphaFoldDB" id="A0AAW1K4B4"/>
<dbReference type="InterPro" id="IPR003340">
    <property type="entry name" value="B3_DNA-bd"/>
</dbReference>
<dbReference type="PANTHER" id="PTHR31384">
    <property type="entry name" value="AUXIN RESPONSE FACTOR 4-RELATED"/>
    <property type="match status" value="1"/>
</dbReference>
<dbReference type="Gene3D" id="2.30.30.1040">
    <property type="match status" value="1"/>
</dbReference>
<keyword evidence="4 8" id="KW-0238">DNA-binding</keyword>
<feature type="compositionally biased region" description="Basic and acidic residues" evidence="9">
    <location>
        <begin position="548"/>
        <end position="573"/>
    </location>
</feature>
<dbReference type="GO" id="GO:0003677">
    <property type="term" value="F:DNA binding"/>
    <property type="evidence" value="ECO:0007669"/>
    <property type="project" value="UniProtKB-KW"/>
</dbReference>
<dbReference type="InterPro" id="IPR044835">
    <property type="entry name" value="ARF_plant"/>
</dbReference>
<keyword evidence="7 8" id="KW-0927">Auxin signaling pathway</keyword>
<evidence type="ECO:0000256" key="9">
    <source>
        <dbReference type="SAM" id="MobiDB-lite"/>
    </source>
</evidence>
<dbReference type="CDD" id="cd10017">
    <property type="entry name" value="B3_DNA"/>
    <property type="match status" value="1"/>
</dbReference>
<evidence type="ECO:0000256" key="8">
    <source>
        <dbReference type="RuleBase" id="RU004561"/>
    </source>
</evidence>
<dbReference type="GO" id="GO:0009734">
    <property type="term" value="P:auxin-activated signaling pathway"/>
    <property type="evidence" value="ECO:0007669"/>
    <property type="project" value="UniProtKB-KW"/>
</dbReference>
<comment type="function">
    <text evidence="8">Auxin response factors (ARFs) are transcriptional factors that bind specifically to the DNA sequence 5'-TGTCTC-3' found in the auxin-responsive promoter elements (AuxREs).</text>
</comment>
<dbReference type="Proteomes" id="UP001443914">
    <property type="component" value="Unassembled WGS sequence"/>
</dbReference>
<comment type="subunit">
    <text evidence="8">Homodimers and heterodimers.</text>
</comment>
<dbReference type="Gene3D" id="2.40.330.10">
    <property type="entry name" value="DNA-binding pseudobarrel domain"/>
    <property type="match status" value="1"/>
</dbReference>
<evidence type="ECO:0000256" key="2">
    <source>
        <dbReference type="ARBA" id="ARBA00007853"/>
    </source>
</evidence>
<keyword evidence="12" id="KW-1185">Reference proteome</keyword>
<dbReference type="FunFam" id="2.40.330.10:FF:000001">
    <property type="entry name" value="Auxin response factor"/>
    <property type="match status" value="1"/>
</dbReference>